<evidence type="ECO:0008006" key="3">
    <source>
        <dbReference type="Google" id="ProtNLM"/>
    </source>
</evidence>
<proteinExistence type="predicted"/>
<protein>
    <recommendedName>
        <fullName evidence="3">Antibiotic biosynthesis monooxygenase</fullName>
    </recommendedName>
</protein>
<dbReference type="EMBL" id="RQGH01000028">
    <property type="protein sequence ID" value="TGL62439.1"/>
    <property type="molecule type" value="Genomic_DNA"/>
</dbReference>
<dbReference type="Proteomes" id="UP000297567">
    <property type="component" value="Unassembled WGS sequence"/>
</dbReference>
<accession>A0A4Z0ZPS1</accession>
<dbReference type="AlphaFoldDB" id="A0A4Z0ZPS1"/>
<organism evidence="1 2">
    <name type="scientific">Leptospira jelokensis</name>
    <dbReference type="NCBI Taxonomy" id="2484931"/>
    <lineage>
        <taxon>Bacteria</taxon>
        <taxon>Pseudomonadati</taxon>
        <taxon>Spirochaetota</taxon>
        <taxon>Spirochaetia</taxon>
        <taxon>Leptospirales</taxon>
        <taxon>Leptospiraceae</taxon>
        <taxon>Leptospira</taxon>
    </lineage>
</organism>
<sequence length="117" mass="13670">MLESLKQEGQDLFTLESLPQSTAVEVAIVTCESENINRYHEMRKMMLPILKSQKGFLAWRAFQSKSKDGVMMDLLYWEQVEDCHEAGKNIQNTETGKEFFQLMKQTVVFELFERQAL</sequence>
<dbReference type="Gene3D" id="3.30.70.100">
    <property type="match status" value="1"/>
</dbReference>
<gene>
    <name evidence="1" type="ORF">EHQ62_14035</name>
</gene>
<evidence type="ECO:0000313" key="2">
    <source>
        <dbReference type="Proteomes" id="UP000297567"/>
    </source>
</evidence>
<reference evidence="1" key="1">
    <citation type="journal article" date="2019" name="PLoS Negl. Trop. Dis.">
        <title>Revisiting the worldwide diversity of Leptospira species in the environment.</title>
        <authorList>
            <person name="Vincent A.T."/>
            <person name="Schiettekatte O."/>
            <person name="Bourhy P."/>
            <person name="Veyrier F.J."/>
            <person name="Picardeau M."/>
        </authorList>
    </citation>
    <scope>NUCLEOTIDE SEQUENCE [LARGE SCALE GENOMIC DNA]</scope>
    <source>
        <strain evidence="1">201702451</strain>
    </source>
</reference>
<dbReference type="SUPFAM" id="SSF54909">
    <property type="entry name" value="Dimeric alpha+beta barrel"/>
    <property type="match status" value="1"/>
</dbReference>
<keyword evidence="2" id="KW-1185">Reference proteome</keyword>
<evidence type="ECO:0000313" key="1">
    <source>
        <dbReference type="EMBL" id="TGL62439.1"/>
    </source>
</evidence>
<dbReference type="RefSeq" id="WP_135643846.1">
    <property type="nucleotide sequence ID" value="NZ_RQGH01000028.1"/>
</dbReference>
<name>A0A4Z0ZPS1_9LEPT</name>
<comment type="caution">
    <text evidence="1">The sequence shown here is derived from an EMBL/GenBank/DDBJ whole genome shotgun (WGS) entry which is preliminary data.</text>
</comment>
<dbReference type="InterPro" id="IPR011008">
    <property type="entry name" value="Dimeric_a/b-barrel"/>
</dbReference>